<organism evidence="1">
    <name type="scientific">uncultured Caudovirales phage</name>
    <dbReference type="NCBI Taxonomy" id="2100421"/>
    <lineage>
        <taxon>Viruses</taxon>
        <taxon>Duplodnaviria</taxon>
        <taxon>Heunggongvirae</taxon>
        <taxon>Uroviricota</taxon>
        <taxon>Caudoviricetes</taxon>
        <taxon>Peduoviridae</taxon>
        <taxon>Maltschvirus</taxon>
        <taxon>Maltschvirus maltsch</taxon>
    </lineage>
</organism>
<accession>A0A6J7WD70</accession>
<sequence>MITNPNKKKTILQSIKRSIDLVEWTTPVVKERALDVCIAIYNTYLNYGGDFWKFRQIPSSYFRKIIKDTHKEKEIKEKLYQFVLQTNHSYSNYENTKRTKSFRFRNEILESCNTYNYILSSSGIEIWNEIPIVEWMNDLTFDPGVEEWIGKYKIGITDLLIDTEIPDQWVKIESEYDSDDRRYKLLDGIKFCNDQGMNLIKWKDKFYCDTPDQFTRRKTNDLRKIWNGYLFDVENKIWRASRNETNNRLDYNLTNMKGSIIDKLRWKNQSLIELDVSNCQFAILSHITDQLDPHFIKLSQEGKLYHYISKQLKIFEKEAKEIMFRVCFDKVKKEFDFIRELFPMTMEFIDTYKKTHGYKSFSNLLQKKESSIMIDGLTNHLYEKGFIVFPIHDAFRIPEDSVKSCRIEIGKYFREIGFDCNIRIK</sequence>
<reference evidence="1" key="1">
    <citation type="submission" date="2020-05" db="EMBL/GenBank/DDBJ databases">
        <authorList>
            <person name="Chiriac C."/>
            <person name="Salcher M."/>
            <person name="Ghai R."/>
            <person name="Kavagutti S V."/>
        </authorList>
    </citation>
    <scope>NUCLEOTIDE SEQUENCE</scope>
</reference>
<dbReference type="EMBL" id="LR798208">
    <property type="protein sequence ID" value="CAB5187202.1"/>
    <property type="molecule type" value="Genomic_DNA"/>
</dbReference>
<protein>
    <submittedName>
        <fullName evidence="1">Uncharacterized protein</fullName>
    </submittedName>
</protein>
<gene>
    <name evidence="1" type="ORF">UFOVP163_16</name>
</gene>
<evidence type="ECO:0000313" key="1">
    <source>
        <dbReference type="EMBL" id="CAB5187202.1"/>
    </source>
</evidence>
<name>A0A6J7WD70_9CAUD</name>
<proteinExistence type="predicted"/>